<evidence type="ECO:0000313" key="2">
    <source>
        <dbReference type="Proteomes" id="UP000295714"/>
    </source>
</evidence>
<comment type="caution">
    <text evidence="1">The sequence shown here is derived from an EMBL/GenBank/DDBJ whole genome shotgun (WGS) entry which is preliminary data.</text>
</comment>
<proteinExistence type="predicted"/>
<name>A0A4R1KQG4_9FLAO</name>
<dbReference type="InterPro" id="IPR027417">
    <property type="entry name" value="P-loop_NTPase"/>
</dbReference>
<sequence length="345" mass="39570">MLGKGINIDALSSINEDLEKHESDLAKNDCFVTKSANTWIEEAKRRPIPNMLFGALWFEGEICILFSDTNTGKSVLAVQIAEAISRGKSIQDFSTQTSPQKTVYFDFELSDKQFEKRYSNNYKDHYQFSPNLIRAEINPDVKLPKEFSCFEDFLVKSIVEVIQKYNAKVVIVDNLTYLREDNEKAKNALPLMKHLKAINKKYGVSVLVLAHTPKRDYSKPITKNDLAGSKMLINFCDSAFALGVSTEGHDLRYVKQIKQRNTECVYHSENVALMRIHQDFNFLKFHFVDFDCEANHLKAKDASERKNRLEKIQELKSQGLSNVDIAERLGISEGTVRYNLKKIEH</sequence>
<gene>
    <name evidence="1" type="ORF">DFQ05_1025</name>
</gene>
<dbReference type="SUPFAM" id="SSF46894">
    <property type="entry name" value="C-terminal effector domain of the bipartite response regulators"/>
    <property type="match status" value="1"/>
</dbReference>
<keyword evidence="1" id="KW-0238">DNA-binding</keyword>
<dbReference type="InterPro" id="IPR011991">
    <property type="entry name" value="ArsR-like_HTH"/>
</dbReference>
<dbReference type="EMBL" id="SMGI01000002">
    <property type="protein sequence ID" value="TCK67252.1"/>
    <property type="molecule type" value="Genomic_DNA"/>
</dbReference>
<keyword evidence="2" id="KW-1185">Reference proteome</keyword>
<dbReference type="Gene3D" id="1.10.10.60">
    <property type="entry name" value="Homeodomain-like"/>
    <property type="match status" value="1"/>
</dbReference>
<dbReference type="InterPro" id="IPR016032">
    <property type="entry name" value="Sig_transdc_resp-reg_C-effctor"/>
</dbReference>
<dbReference type="RefSeq" id="WP_241974214.1">
    <property type="nucleotide sequence ID" value="NZ_SMGI01000002.1"/>
</dbReference>
<dbReference type="Gene3D" id="3.40.50.300">
    <property type="entry name" value="P-loop containing nucleotide triphosphate hydrolases"/>
    <property type="match status" value="1"/>
</dbReference>
<evidence type="ECO:0000313" key="1">
    <source>
        <dbReference type="EMBL" id="TCK67252.1"/>
    </source>
</evidence>
<organism evidence="1 2">
    <name type="scientific">Winogradskyella wandonensis</name>
    <dbReference type="NCBI Taxonomy" id="1442586"/>
    <lineage>
        <taxon>Bacteria</taxon>
        <taxon>Pseudomonadati</taxon>
        <taxon>Bacteroidota</taxon>
        <taxon>Flavobacteriia</taxon>
        <taxon>Flavobacteriales</taxon>
        <taxon>Flavobacteriaceae</taxon>
        <taxon>Winogradskyella</taxon>
    </lineage>
</organism>
<dbReference type="Pfam" id="PF13412">
    <property type="entry name" value="HTH_24"/>
    <property type="match status" value="1"/>
</dbReference>
<dbReference type="GO" id="GO:0003677">
    <property type="term" value="F:DNA binding"/>
    <property type="evidence" value="ECO:0007669"/>
    <property type="project" value="UniProtKB-KW"/>
</dbReference>
<dbReference type="SUPFAM" id="SSF52540">
    <property type="entry name" value="P-loop containing nucleoside triphosphate hydrolases"/>
    <property type="match status" value="1"/>
</dbReference>
<dbReference type="GO" id="GO:0006355">
    <property type="term" value="P:regulation of DNA-templated transcription"/>
    <property type="evidence" value="ECO:0007669"/>
    <property type="project" value="InterPro"/>
</dbReference>
<accession>A0A4R1KQG4</accession>
<protein>
    <submittedName>
        <fullName evidence="1">Winged helix-turn-helix DNA-binding protein</fullName>
    </submittedName>
</protein>
<dbReference type="CDD" id="cd00090">
    <property type="entry name" value="HTH_ARSR"/>
    <property type="match status" value="1"/>
</dbReference>
<dbReference type="Proteomes" id="UP000295714">
    <property type="component" value="Unassembled WGS sequence"/>
</dbReference>
<dbReference type="AlphaFoldDB" id="A0A4R1KQG4"/>
<dbReference type="Pfam" id="PF13481">
    <property type="entry name" value="AAA_25"/>
    <property type="match status" value="1"/>
</dbReference>
<reference evidence="1 2" key="1">
    <citation type="journal article" date="2015" name="Stand. Genomic Sci.">
        <title>Genomic Encyclopedia of Bacterial and Archaeal Type Strains, Phase III: the genomes of soil and plant-associated and newly described type strains.</title>
        <authorList>
            <person name="Whitman W.B."/>
            <person name="Woyke T."/>
            <person name="Klenk H.P."/>
            <person name="Zhou Y."/>
            <person name="Lilburn T.G."/>
            <person name="Beck B.J."/>
            <person name="De Vos P."/>
            <person name="Vandamme P."/>
            <person name="Eisen J.A."/>
            <person name="Garrity G."/>
            <person name="Hugenholtz P."/>
            <person name="Kyrpides N.C."/>
        </authorList>
    </citation>
    <scope>NUCLEOTIDE SEQUENCE [LARGE SCALE GENOMIC DNA]</scope>
    <source>
        <strain evidence="1 2">CECT 8445</strain>
    </source>
</reference>